<dbReference type="EMBL" id="WUEK01000007">
    <property type="protein sequence ID" value="MXG90461.1"/>
    <property type="molecule type" value="Genomic_DNA"/>
</dbReference>
<keyword evidence="2" id="KW-1185">Reference proteome</keyword>
<accession>A0A6L7F161</accession>
<proteinExistence type="predicted"/>
<gene>
    <name evidence="1" type="ORF">GRQ65_12980</name>
</gene>
<dbReference type="AlphaFoldDB" id="A0A6L7F161"/>
<evidence type="ECO:0000313" key="2">
    <source>
        <dbReference type="Proteomes" id="UP000473325"/>
    </source>
</evidence>
<sequence length="136" mass="14469">MSPTAAAIVVVLALACAAAWGLGALLGKRGERARDWVSMRTRHRRPTAPAEARPFEDVVAEVRRLGTRFHALGPHASYAKVEAVRAAYDRALAQCCATLGITHLLGVLPPGAPLDAERRRVEALLGEAGVRLPFAA</sequence>
<comment type="caution">
    <text evidence="1">The sequence shown here is derived from an EMBL/GenBank/DDBJ whole genome shotgun (WGS) entry which is preliminary data.</text>
</comment>
<evidence type="ECO:0000313" key="1">
    <source>
        <dbReference type="EMBL" id="MXG90461.1"/>
    </source>
</evidence>
<protein>
    <submittedName>
        <fullName evidence="1">Uncharacterized protein</fullName>
    </submittedName>
</protein>
<dbReference type="RefSeq" id="WP_160878394.1">
    <property type="nucleotide sequence ID" value="NZ_WUEK01000007.1"/>
</dbReference>
<dbReference type="Proteomes" id="UP000473325">
    <property type="component" value="Unassembled WGS sequence"/>
</dbReference>
<organism evidence="1 2">
    <name type="scientific">Nocardioides flavescens</name>
    <dbReference type="NCBI Taxonomy" id="2691959"/>
    <lineage>
        <taxon>Bacteria</taxon>
        <taxon>Bacillati</taxon>
        <taxon>Actinomycetota</taxon>
        <taxon>Actinomycetes</taxon>
        <taxon>Propionibacteriales</taxon>
        <taxon>Nocardioidaceae</taxon>
        <taxon>Nocardioides</taxon>
    </lineage>
</organism>
<reference evidence="1 2" key="1">
    <citation type="submission" date="2019-12" db="EMBL/GenBank/DDBJ databases">
        <authorList>
            <person name="Kun Z."/>
        </authorList>
    </citation>
    <scope>NUCLEOTIDE SEQUENCE [LARGE SCALE GENOMIC DNA]</scope>
    <source>
        <strain evidence="1 2">YIM 123512</strain>
    </source>
</reference>
<name>A0A6L7F161_9ACTN</name>